<proteinExistence type="inferred from homology"/>
<accession>A0A6I5ZNX3</accession>
<reference evidence="11 12" key="1">
    <citation type="submission" date="2019-11" db="EMBL/GenBank/DDBJ databases">
        <title>Genome sequence of Moorella glycerini DSM11254.</title>
        <authorList>
            <person name="Poehlein A."/>
            <person name="Boeer T."/>
            <person name="Daniel R."/>
        </authorList>
    </citation>
    <scope>NUCLEOTIDE SEQUENCE [LARGE SCALE GENOMIC DNA]</scope>
    <source>
        <strain evidence="11 12">DSM 11254</strain>
    </source>
</reference>
<name>A0A6I5ZNX3_9FIRM</name>
<dbReference type="EMBL" id="CP046244">
    <property type="protein sequence ID" value="QGP91476.1"/>
    <property type="molecule type" value="Genomic_DNA"/>
</dbReference>
<dbReference type="OrthoDB" id="9804858at2"/>
<dbReference type="InterPro" id="IPR054691">
    <property type="entry name" value="LeuA/HCS_post-cat"/>
</dbReference>
<dbReference type="CDD" id="cd07941">
    <property type="entry name" value="DRE_TIM_LeuA3"/>
    <property type="match status" value="1"/>
</dbReference>
<keyword evidence="5 9" id="KW-0808">Transferase</keyword>
<evidence type="ECO:0000259" key="10">
    <source>
        <dbReference type="PROSITE" id="PS50991"/>
    </source>
</evidence>
<evidence type="ECO:0000256" key="7">
    <source>
        <dbReference type="ARBA" id="ARBA00048263"/>
    </source>
</evidence>
<dbReference type="SMART" id="SM00917">
    <property type="entry name" value="LeuA_dimer"/>
    <property type="match status" value="1"/>
</dbReference>
<comment type="pathway">
    <text evidence="1">Amino-acid biosynthesis; L-isoleucine biosynthesis; 2-oxobutanoate from pyruvate: step 1/3.</text>
</comment>
<keyword evidence="11" id="KW-0012">Acyltransferase</keyword>
<dbReference type="SUPFAM" id="SSF51569">
    <property type="entry name" value="Aldolase"/>
    <property type="match status" value="1"/>
</dbReference>
<dbReference type="Pfam" id="PF22617">
    <property type="entry name" value="HCS_D2"/>
    <property type="match status" value="1"/>
</dbReference>
<dbReference type="EC" id="2.3.3.21" evidence="8"/>
<evidence type="ECO:0000256" key="4">
    <source>
        <dbReference type="ARBA" id="ARBA00022624"/>
    </source>
</evidence>
<dbReference type="InterPro" id="IPR005675">
    <property type="entry name" value="Citramal_synthase"/>
</dbReference>
<dbReference type="AlphaFoldDB" id="A0A6I5ZNX3"/>
<dbReference type="PROSITE" id="PS50991">
    <property type="entry name" value="PYR_CT"/>
    <property type="match status" value="1"/>
</dbReference>
<evidence type="ECO:0000256" key="9">
    <source>
        <dbReference type="RuleBase" id="RU003523"/>
    </source>
</evidence>
<dbReference type="InterPro" id="IPR013785">
    <property type="entry name" value="Aldolase_TIM"/>
</dbReference>
<dbReference type="GO" id="GO:0043714">
    <property type="term" value="F:(R)-citramalate synthase activity"/>
    <property type="evidence" value="ECO:0007669"/>
    <property type="project" value="UniProtKB-UniRule"/>
</dbReference>
<comment type="catalytic activity">
    <reaction evidence="7">
        <text>pyruvate + acetyl-CoA + H2O = (3R)-citramalate + CoA + H(+)</text>
        <dbReference type="Rhea" id="RHEA:19045"/>
        <dbReference type="ChEBI" id="CHEBI:15361"/>
        <dbReference type="ChEBI" id="CHEBI:15377"/>
        <dbReference type="ChEBI" id="CHEBI:15378"/>
        <dbReference type="ChEBI" id="CHEBI:30934"/>
        <dbReference type="ChEBI" id="CHEBI:57287"/>
        <dbReference type="ChEBI" id="CHEBI:57288"/>
        <dbReference type="EC" id="2.3.3.21"/>
    </reaction>
</comment>
<dbReference type="GO" id="GO:0009097">
    <property type="term" value="P:isoleucine biosynthetic process"/>
    <property type="evidence" value="ECO:0007669"/>
    <property type="project" value="UniProtKB-UniRule"/>
</dbReference>
<dbReference type="Proteomes" id="UP000425916">
    <property type="component" value="Chromosome"/>
</dbReference>
<dbReference type="PANTHER" id="PTHR43538:SF1">
    <property type="entry name" value="(R)-CITRAMALATE SYNTHASE"/>
    <property type="match status" value="1"/>
</dbReference>
<evidence type="ECO:0000256" key="2">
    <source>
        <dbReference type="ARBA" id="ARBA00006154"/>
    </source>
</evidence>
<evidence type="ECO:0000313" key="11">
    <source>
        <dbReference type="EMBL" id="QGP91476.1"/>
    </source>
</evidence>
<evidence type="ECO:0000313" key="12">
    <source>
        <dbReference type="Proteomes" id="UP000425916"/>
    </source>
</evidence>
<gene>
    <name evidence="11" type="primary">cimA</name>
    <name evidence="11" type="ORF">MGLY_08090</name>
</gene>
<dbReference type="InterPro" id="IPR000891">
    <property type="entry name" value="PYR_CT"/>
</dbReference>
<dbReference type="Gene3D" id="3.30.160.270">
    <property type="match status" value="1"/>
</dbReference>
<sequence length="529" mass="57399">MAEKIYVYDTTLRDGSQGEGISLSVEDKLKIAARLDRLGVDYIEGGWPWANPKDMEFFQRAGELGWRRAKLAAFGRTRKPGGKAGEDANLLAIKRAGVKVATIFGKSWDLHVTAALETTLEENLAMIADSIAFLVEAGLEVIFDAEHFFDGFKANPAYALATLKAAAAAGASWVVLCDTNGGCLPGDVAAAVARVRQELQVPLGIHTHNDGDLAVANTLAAVTAGCRQVQGTINGFGERCGNANLCSVLPNLELKMGYQCLPPGQLSFLTEVSRYVSEIANVVPPGNQPFVGYSAFAHKGGIHVSAVLKASQTYEHIRPQLVGNERRILMSDQAGASNLRCKAEEMGLELSPEKEQAVINGIKEMERQGYQFEGADASLELFLRKTTGEYRQPFEVEYVKTLVEKRPGQEAIAEAIVKLKVGDQVVHTAAEGNGPVNAMDNALRKALEEVFPAIGRMRLTDYKVRVLDEKDATSARVRVLIESRDGTSSWNTVGVSTNIIEASWEALLDSMEYALLKQSRELNKKVAAT</sequence>
<comment type="similarity">
    <text evidence="2 9">Belongs to the alpha-IPM synthase/homocitrate synthase family.</text>
</comment>
<dbReference type="PANTHER" id="PTHR43538">
    <property type="entry name" value="ALPHA-IPM SYNTHASE/HOMOCITRATE SYNTHASE"/>
    <property type="match status" value="1"/>
</dbReference>
<dbReference type="InterPro" id="IPR002034">
    <property type="entry name" value="AIPM/Hcit_synth_CS"/>
</dbReference>
<dbReference type="NCBIfam" id="TIGR00977">
    <property type="entry name" value="citramal_synth"/>
    <property type="match status" value="1"/>
</dbReference>
<dbReference type="SUPFAM" id="SSF110921">
    <property type="entry name" value="2-isopropylmalate synthase LeuA, allosteric (dimerisation) domain"/>
    <property type="match status" value="1"/>
</dbReference>
<keyword evidence="4" id="KW-0412">Isoleucine biosynthesis</keyword>
<protein>
    <recommendedName>
        <fullName evidence="8">Citramalate synthase</fullName>
        <ecNumber evidence="8">2.3.3.21</ecNumber>
    </recommendedName>
</protein>
<dbReference type="Gene3D" id="1.10.238.260">
    <property type="match status" value="1"/>
</dbReference>
<feature type="domain" description="Pyruvate carboxyltransferase" evidence="10">
    <location>
        <begin position="5"/>
        <end position="267"/>
    </location>
</feature>
<dbReference type="RefSeq" id="WP_156271969.1">
    <property type="nucleotide sequence ID" value="NZ_CP046244.1"/>
</dbReference>
<organism evidence="11 12">
    <name type="scientific">Neomoorella glycerini</name>
    <dbReference type="NCBI Taxonomy" id="55779"/>
    <lineage>
        <taxon>Bacteria</taxon>
        <taxon>Bacillati</taxon>
        <taxon>Bacillota</taxon>
        <taxon>Clostridia</taxon>
        <taxon>Neomoorellales</taxon>
        <taxon>Neomoorellaceae</taxon>
        <taxon>Neomoorella</taxon>
    </lineage>
</organism>
<keyword evidence="3" id="KW-0028">Amino-acid biosynthesis</keyword>
<keyword evidence="12" id="KW-1185">Reference proteome</keyword>
<dbReference type="Pfam" id="PF00682">
    <property type="entry name" value="HMGL-like"/>
    <property type="match status" value="1"/>
</dbReference>
<dbReference type="GO" id="GO:0009098">
    <property type="term" value="P:L-leucine biosynthetic process"/>
    <property type="evidence" value="ECO:0007669"/>
    <property type="project" value="InterPro"/>
</dbReference>
<dbReference type="PROSITE" id="PS00815">
    <property type="entry name" value="AIPM_HOMOCIT_SYNTH_1"/>
    <property type="match status" value="1"/>
</dbReference>
<evidence type="ECO:0000256" key="1">
    <source>
        <dbReference type="ARBA" id="ARBA00004743"/>
    </source>
</evidence>
<dbReference type="UniPathway" id="UPA00047">
    <property type="reaction ID" value="UER00066"/>
</dbReference>
<evidence type="ECO:0000256" key="6">
    <source>
        <dbReference type="ARBA" id="ARBA00023304"/>
    </source>
</evidence>
<evidence type="ECO:0000256" key="5">
    <source>
        <dbReference type="ARBA" id="ARBA00022679"/>
    </source>
</evidence>
<dbReference type="Gene3D" id="3.20.20.70">
    <property type="entry name" value="Aldolase class I"/>
    <property type="match status" value="1"/>
</dbReference>
<dbReference type="InterPro" id="IPR013709">
    <property type="entry name" value="2-isopropylmalate_synth_dimer"/>
</dbReference>
<evidence type="ECO:0000256" key="3">
    <source>
        <dbReference type="ARBA" id="ARBA00022605"/>
    </source>
</evidence>
<evidence type="ECO:0000256" key="8">
    <source>
        <dbReference type="NCBIfam" id="TIGR00977"/>
    </source>
</evidence>
<dbReference type="InterPro" id="IPR036230">
    <property type="entry name" value="LeuA_allosteric_dom_sf"/>
</dbReference>
<dbReference type="GO" id="GO:0003852">
    <property type="term" value="F:2-isopropylmalate synthase activity"/>
    <property type="evidence" value="ECO:0007669"/>
    <property type="project" value="InterPro"/>
</dbReference>
<keyword evidence="6" id="KW-0100">Branched-chain amino acid biosynthesis</keyword>
<dbReference type="Pfam" id="PF08502">
    <property type="entry name" value="LeuA_dimer"/>
    <property type="match status" value="1"/>
</dbReference>